<proteinExistence type="predicted"/>
<feature type="signal peptide" evidence="1">
    <location>
        <begin position="1"/>
        <end position="28"/>
    </location>
</feature>
<organism evidence="2 3">
    <name type="scientific">Prevotella bivia DNF00320</name>
    <dbReference type="NCBI Taxonomy" id="1401068"/>
    <lineage>
        <taxon>Bacteria</taxon>
        <taxon>Pseudomonadati</taxon>
        <taxon>Bacteroidota</taxon>
        <taxon>Bacteroidia</taxon>
        <taxon>Bacteroidales</taxon>
        <taxon>Prevotellaceae</taxon>
        <taxon>Prevotella</taxon>
    </lineage>
</organism>
<dbReference type="InterPro" id="IPR011990">
    <property type="entry name" value="TPR-like_helical_dom_sf"/>
</dbReference>
<dbReference type="Gene3D" id="1.25.40.390">
    <property type="match status" value="1"/>
</dbReference>
<dbReference type="RefSeq" id="WP_036866003.1">
    <property type="nucleotide sequence ID" value="NZ_JRNQ01000005.1"/>
</dbReference>
<comment type="caution">
    <text evidence="2">The sequence shown here is derived from an EMBL/GenBank/DDBJ whole genome shotgun (WGS) entry which is preliminary data.</text>
</comment>
<sequence>MNTNYNISKILAGAVCAGATLFAMPACTDGFQEDNRPGNKLSIDELKRDNYITSSFIVQMANEAFPEQENTYQMNEDLIGNYLGRYMTYANDGFAEKNFAKFNAPNGWVRYPFKDSMPKTVSAFNEIKRLTKGDGVMYAWALILKSANFLRYTDMYGPLPIGADPKNPNAYSSQEDVYKAIIKDLNSATEAIKGQLITNPNLTVAAEQDKVYGGKMAKWLKYANSLKLRIAIRISGVAPQMAKELGEQAVADGVIEKNEDNLEIAYNPNGQWKTSVEWGDSRACADIESYMYGYGDPRLSKYFSNTKTKGKRPIIGCRAGAKIGNKKIAGESYSAANVTQLTKGVWMTAAEMAFCKAEGAMLNWKMGDTPENLYNLGIKLSFDQWGAANVDNYINDATKTMASYEDADINYGGSAGAVSNITIKWEAGNDAANKERLAVQKWIAMFPDGQEGWNEIRRTGYPKVFPVAQNTGSALNVPNRIPFDQEESVQNKDNYLKAVQLLKGNDDYTTKMWWQK</sequence>
<dbReference type="EMBL" id="JRNQ01000005">
    <property type="protein sequence ID" value="KGF45649.1"/>
    <property type="molecule type" value="Genomic_DNA"/>
</dbReference>
<dbReference type="OrthoDB" id="1387301at2"/>
<dbReference type="Proteomes" id="UP000029525">
    <property type="component" value="Unassembled WGS sequence"/>
</dbReference>
<feature type="chain" id="PRO_5001918701" description="SusD/RagB family nutrient-binding outer membrane lipoprotein" evidence="1">
    <location>
        <begin position="29"/>
        <end position="516"/>
    </location>
</feature>
<dbReference type="Pfam" id="PF12741">
    <property type="entry name" value="SusD-like"/>
    <property type="match status" value="1"/>
</dbReference>
<dbReference type="AlphaFoldDB" id="A0A096CK00"/>
<accession>A0A096CK00</accession>
<name>A0A096CK00_9BACT</name>
<evidence type="ECO:0008006" key="4">
    <source>
        <dbReference type="Google" id="ProtNLM"/>
    </source>
</evidence>
<reference evidence="2 3" key="1">
    <citation type="submission" date="2014-07" db="EMBL/GenBank/DDBJ databases">
        <authorList>
            <person name="McCorrison J."/>
            <person name="Sanka R."/>
            <person name="Torralba M."/>
            <person name="Gillis M."/>
            <person name="Haft D.H."/>
            <person name="Methe B."/>
            <person name="Sutton G."/>
            <person name="Nelson K.E."/>
        </authorList>
    </citation>
    <scope>NUCLEOTIDE SEQUENCE [LARGE SCALE GENOMIC DNA]</scope>
    <source>
        <strain evidence="2 3">DNF00320</strain>
    </source>
</reference>
<evidence type="ECO:0000313" key="3">
    <source>
        <dbReference type="Proteomes" id="UP000029525"/>
    </source>
</evidence>
<evidence type="ECO:0000313" key="2">
    <source>
        <dbReference type="EMBL" id="KGF45649.1"/>
    </source>
</evidence>
<evidence type="ECO:0000256" key="1">
    <source>
        <dbReference type="SAM" id="SignalP"/>
    </source>
</evidence>
<dbReference type="InterPro" id="IPR024302">
    <property type="entry name" value="SusD-like"/>
</dbReference>
<protein>
    <recommendedName>
        <fullName evidence="4">SusD/RagB family nutrient-binding outer membrane lipoprotein</fullName>
    </recommendedName>
</protein>
<keyword evidence="1" id="KW-0732">Signal</keyword>
<gene>
    <name evidence="2" type="ORF">HMPREF0647_01750</name>
</gene>
<dbReference type="SUPFAM" id="SSF48452">
    <property type="entry name" value="TPR-like"/>
    <property type="match status" value="1"/>
</dbReference>